<feature type="domain" description="Enoyl reductase (ER)" evidence="1">
    <location>
        <begin position="10"/>
        <end position="316"/>
    </location>
</feature>
<dbReference type="GO" id="GO:0016491">
    <property type="term" value="F:oxidoreductase activity"/>
    <property type="evidence" value="ECO:0007669"/>
    <property type="project" value="InterPro"/>
</dbReference>
<dbReference type="RefSeq" id="WP_090596068.1">
    <property type="nucleotide sequence ID" value="NZ_FNCS01000005.1"/>
</dbReference>
<dbReference type="InterPro" id="IPR036291">
    <property type="entry name" value="NAD(P)-bd_dom_sf"/>
</dbReference>
<dbReference type="Gene3D" id="3.90.180.10">
    <property type="entry name" value="Medium-chain alcohol dehydrogenases, catalytic domain"/>
    <property type="match status" value="1"/>
</dbReference>
<organism evidence="2 3">
    <name type="scientific">Pelagibacterium luteolum</name>
    <dbReference type="NCBI Taxonomy" id="440168"/>
    <lineage>
        <taxon>Bacteria</taxon>
        <taxon>Pseudomonadati</taxon>
        <taxon>Pseudomonadota</taxon>
        <taxon>Alphaproteobacteria</taxon>
        <taxon>Hyphomicrobiales</taxon>
        <taxon>Devosiaceae</taxon>
        <taxon>Pelagibacterium</taxon>
    </lineage>
</organism>
<dbReference type="PANTHER" id="PTHR44013">
    <property type="entry name" value="ZINC-TYPE ALCOHOL DEHYDROGENASE-LIKE PROTEIN C16A3.02C"/>
    <property type="match status" value="1"/>
</dbReference>
<evidence type="ECO:0000313" key="3">
    <source>
        <dbReference type="Proteomes" id="UP000199495"/>
    </source>
</evidence>
<dbReference type="InterPro" id="IPR052733">
    <property type="entry name" value="Chloroplast_QOR"/>
</dbReference>
<dbReference type="Pfam" id="PF08240">
    <property type="entry name" value="ADH_N"/>
    <property type="match status" value="1"/>
</dbReference>
<dbReference type="Pfam" id="PF13602">
    <property type="entry name" value="ADH_zinc_N_2"/>
    <property type="match status" value="1"/>
</dbReference>
<dbReference type="InterPro" id="IPR013154">
    <property type="entry name" value="ADH-like_N"/>
</dbReference>
<dbReference type="SUPFAM" id="SSF50129">
    <property type="entry name" value="GroES-like"/>
    <property type="match status" value="1"/>
</dbReference>
<dbReference type="Proteomes" id="UP000199495">
    <property type="component" value="Unassembled WGS sequence"/>
</dbReference>
<reference evidence="2 3" key="1">
    <citation type="submission" date="2016-10" db="EMBL/GenBank/DDBJ databases">
        <authorList>
            <person name="de Groot N.N."/>
        </authorList>
    </citation>
    <scope>NUCLEOTIDE SEQUENCE [LARGE SCALE GENOMIC DNA]</scope>
    <source>
        <strain evidence="2 3">CGMCC 1.10267</strain>
    </source>
</reference>
<name>A0A1G7W403_9HYPH</name>
<dbReference type="STRING" id="440168.SAMN04487974_105153"/>
<dbReference type="EMBL" id="FNCS01000005">
    <property type="protein sequence ID" value="SDG65890.1"/>
    <property type="molecule type" value="Genomic_DNA"/>
</dbReference>
<gene>
    <name evidence="2" type="ORF">SAMN04487974_105153</name>
</gene>
<dbReference type="InterPro" id="IPR011032">
    <property type="entry name" value="GroES-like_sf"/>
</dbReference>
<dbReference type="CDD" id="cd08267">
    <property type="entry name" value="MDR1"/>
    <property type="match status" value="1"/>
</dbReference>
<protein>
    <submittedName>
        <fullName evidence="2">NADPH:quinone reductase</fullName>
    </submittedName>
</protein>
<keyword evidence="3" id="KW-1185">Reference proteome</keyword>
<dbReference type="OrthoDB" id="9792321at2"/>
<accession>A0A1G7W403</accession>
<sequence>MQAWFARRYGGVDVLRLEELATPTPRAGQLLIRVHATTVNSADVRVRACNFPRGTKTIGRLVLGWNGPRQPMLGTELAGVVEAVGPGVNRFRSGDKVFAFPGGKMGSHAQFVVMSENGPVAHIPEGLDFASAASLSFGGTTALHFLRAARLRPDDSLLVLGGSGAVGLAMVQLGRHQGAKVTATTSTLNCELVADHGANSVIDYTTPPVSGRYDIIADTVGAMNFTTAQDVLKPHGRYLAIAGGLAEMVGALRPGPHNTKMIAGPATESLQDITELARLFGAGHFRSHIDHVYSWPDLPAAHAHADTGRKRGSVVVTLRE</sequence>
<evidence type="ECO:0000259" key="1">
    <source>
        <dbReference type="SMART" id="SM00829"/>
    </source>
</evidence>
<dbReference type="SUPFAM" id="SSF51735">
    <property type="entry name" value="NAD(P)-binding Rossmann-fold domains"/>
    <property type="match status" value="1"/>
</dbReference>
<evidence type="ECO:0000313" key="2">
    <source>
        <dbReference type="EMBL" id="SDG65890.1"/>
    </source>
</evidence>
<dbReference type="SMART" id="SM00829">
    <property type="entry name" value="PKS_ER"/>
    <property type="match status" value="1"/>
</dbReference>
<proteinExistence type="predicted"/>
<dbReference type="Gene3D" id="3.40.50.720">
    <property type="entry name" value="NAD(P)-binding Rossmann-like Domain"/>
    <property type="match status" value="1"/>
</dbReference>
<dbReference type="InterPro" id="IPR020843">
    <property type="entry name" value="ER"/>
</dbReference>
<dbReference type="PANTHER" id="PTHR44013:SF1">
    <property type="entry name" value="ZINC-TYPE ALCOHOL DEHYDROGENASE-LIKE PROTEIN C16A3.02C"/>
    <property type="match status" value="1"/>
</dbReference>
<dbReference type="AlphaFoldDB" id="A0A1G7W403"/>